<name>R1CCE9_9FIRM</name>
<proteinExistence type="predicted"/>
<dbReference type="Pfam" id="PF11823">
    <property type="entry name" value="Se_S_carrier"/>
    <property type="match status" value="1"/>
</dbReference>
<dbReference type="Proteomes" id="UP000013378">
    <property type="component" value="Unassembled WGS sequence"/>
</dbReference>
<dbReference type="eggNOG" id="ENOG50337W1">
    <property type="taxonomic scope" value="Bacteria"/>
</dbReference>
<organism evidence="2 3">
    <name type="scientific">Caldisalinibacter kiritimatiensis</name>
    <dbReference type="NCBI Taxonomy" id="1304284"/>
    <lineage>
        <taxon>Bacteria</taxon>
        <taxon>Bacillati</taxon>
        <taxon>Bacillota</taxon>
        <taxon>Tissierellia</taxon>
        <taxon>Tissierellales</taxon>
        <taxon>Thermohalobacteraceae</taxon>
        <taxon>Caldisalinibacter</taxon>
    </lineage>
</organism>
<keyword evidence="3" id="KW-1185">Reference proteome</keyword>
<accession>R1CCE9</accession>
<protein>
    <recommendedName>
        <fullName evidence="1">Putative Se/S carrier protein-like domain-containing protein</fullName>
    </recommendedName>
</protein>
<feature type="domain" description="Putative Se/S carrier protein-like" evidence="1">
    <location>
        <begin position="11"/>
        <end position="70"/>
    </location>
</feature>
<dbReference type="InterPro" id="IPR021778">
    <property type="entry name" value="Se/S_carrier-like"/>
</dbReference>
<reference evidence="2 3" key="1">
    <citation type="journal article" date="2015" name="Geomicrobiol. J.">
        <title>Caldisalinibacter kiritimatiensis gen. nov., sp. nov., a moderately thermohalophilic thiosulfate-reducing bacterium from a hypersaline microbial mat.</title>
        <authorList>
            <person name="Ben Hania W."/>
            <person name="Joseph M."/>
            <person name="Fiebig A."/>
            <person name="Bunk B."/>
            <person name="Klenk H.-P."/>
            <person name="Fardeau M.-L."/>
            <person name="Spring S."/>
        </authorList>
    </citation>
    <scope>NUCLEOTIDE SEQUENCE [LARGE SCALE GENOMIC DNA]</scope>
    <source>
        <strain evidence="2 3">L21-TH-D2</strain>
    </source>
</reference>
<comment type="caution">
    <text evidence="2">The sequence shown here is derived from an EMBL/GenBank/DDBJ whole genome shotgun (WGS) entry which is preliminary data.</text>
</comment>
<evidence type="ECO:0000313" key="2">
    <source>
        <dbReference type="EMBL" id="EOC99964.1"/>
    </source>
</evidence>
<sequence>MNNNYFSNSKYYIASFKSKNYAVQLYYLLERKGYKRFKLISTPCRLKPGCDYALKFRDLSDLKYAKNVDKNFINRVDAIYFVEKKDGKTTYKKVNSAI</sequence>
<dbReference type="OrthoDB" id="1708101at2"/>
<dbReference type="EMBL" id="ARZA01000221">
    <property type="protein sequence ID" value="EOC99964.1"/>
    <property type="molecule type" value="Genomic_DNA"/>
</dbReference>
<dbReference type="AlphaFoldDB" id="R1CCE9"/>
<evidence type="ECO:0000313" key="3">
    <source>
        <dbReference type="Proteomes" id="UP000013378"/>
    </source>
</evidence>
<evidence type="ECO:0000259" key="1">
    <source>
        <dbReference type="Pfam" id="PF11823"/>
    </source>
</evidence>
<gene>
    <name evidence="2" type="ORF">L21TH_2009</name>
</gene>
<dbReference type="RefSeq" id="WP_006315280.1">
    <property type="nucleotide sequence ID" value="NZ_ARZA01000221.1"/>
</dbReference>